<dbReference type="CDD" id="cd13578">
    <property type="entry name" value="PBP2_Bug27"/>
    <property type="match status" value="1"/>
</dbReference>
<dbReference type="EMBL" id="CP021108">
    <property type="protein sequence ID" value="ARP80220.1"/>
    <property type="molecule type" value="Genomic_DNA"/>
</dbReference>
<dbReference type="InterPro" id="IPR005064">
    <property type="entry name" value="BUG"/>
</dbReference>
<dbReference type="PIRSF" id="PIRSF017082">
    <property type="entry name" value="YflP"/>
    <property type="match status" value="1"/>
</dbReference>
<reference evidence="2 3" key="1">
    <citation type="submission" date="2017-05" db="EMBL/GenBank/DDBJ databases">
        <title>Complete and WGS of Bordetella genogroups.</title>
        <authorList>
            <person name="Spilker T."/>
            <person name="LiPuma J."/>
        </authorList>
    </citation>
    <scope>NUCLEOTIDE SEQUENCE [LARGE SCALE GENOMIC DNA]</scope>
    <source>
        <strain evidence="2 3">AU19157</strain>
    </source>
</reference>
<keyword evidence="3" id="KW-1185">Reference proteome</keyword>
<accession>A0A1W6YGQ8</accession>
<dbReference type="Pfam" id="PF03401">
    <property type="entry name" value="TctC"/>
    <property type="match status" value="1"/>
</dbReference>
<evidence type="ECO:0000256" key="1">
    <source>
        <dbReference type="ARBA" id="ARBA00006987"/>
    </source>
</evidence>
<dbReference type="SUPFAM" id="SSF53850">
    <property type="entry name" value="Periplasmic binding protein-like II"/>
    <property type="match status" value="1"/>
</dbReference>
<name>A0A1W6YGQ8_9BORD</name>
<gene>
    <name evidence="2" type="ORF">CAL12_04820</name>
</gene>
<dbReference type="PANTHER" id="PTHR42928">
    <property type="entry name" value="TRICARBOXYLATE-BINDING PROTEIN"/>
    <property type="match status" value="1"/>
</dbReference>
<organism evidence="2 3">
    <name type="scientific">Bordetella genomosp. 8</name>
    <dbReference type="NCBI Taxonomy" id="1416806"/>
    <lineage>
        <taxon>Bacteria</taxon>
        <taxon>Pseudomonadati</taxon>
        <taxon>Pseudomonadota</taxon>
        <taxon>Betaproteobacteria</taxon>
        <taxon>Burkholderiales</taxon>
        <taxon>Alcaligenaceae</taxon>
        <taxon>Bordetella</taxon>
    </lineage>
</organism>
<dbReference type="Gene3D" id="3.40.190.150">
    <property type="entry name" value="Bordetella uptake gene, domain 1"/>
    <property type="match status" value="1"/>
</dbReference>
<sequence length="365" mass="39555">MCKSKSRRELGAHIAFNRRRRPLTPHIEPVGVGMLDLLPRRFLRRAASWMALLALSASLGAPFARAEDYPSRAIHIIVPYSAGGSSDAPMRVIAQQMAQQMGQAIVIENKPGQGAMIGAEYVARSVPDGYTLLLASNPQAISATLYSHLNFDPVADFAAISLFGREPGVLVVNPKMPVRSVQEFIDYVKARPGKIDYASSGNGSAQHLFTAMFLSAAGLQMMHIPYRGSAQAVTDVVAGQVMVAMPGLAAMMPHIREKRLIPLAVTGDKRSPLLPDVPTLAESGFPGFSAYVWSGLVAPKGTPPAIIERLNRELKKAMESDTVKAYMNNASVEIITNTPAEFQAFFQEEKERDAKVIKEAGLKVD</sequence>
<proteinExistence type="inferred from homology"/>
<evidence type="ECO:0000313" key="3">
    <source>
        <dbReference type="Proteomes" id="UP000194151"/>
    </source>
</evidence>
<evidence type="ECO:0008006" key="4">
    <source>
        <dbReference type="Google" id="ProtNLM"/>
    </source>
</evidence>
<dbReference type="PANTHER" id="PTHR42928:SF5">
    <property type="entry name" value="BLR1237 PROTEIN"/>
    <property type="match status" value="1"/>
</dbReference>
<dbReference type="InterPro" id="IPR042100">
    <property type="entry name" value="Bug_dom1"/>
</dbReference>
<comment type="similarity">
    <text evidence="1">Belongs to the UPF0065 (bug) family.</text>
</comment>
<dbReference type="AlphaFoldDB" id="A0A1W6YGQ8"/>
<evidence type="ECO:0000313" key="2">
    <source>
        <dbReference type="EMBL" id="ARP80220.1"/>
    </source>
</evidence>
<dbReference type="Proteomes" id="UP000194151">
    <property type="component" value="Chromosome"/>
</dbReference>
<dbReference type="Gene3D" id="3.40.190.10">
    <property type="entry name" value="Periplasmic binding protein-like II"/>
    <property type="match status" value="1"/>
</dbReference>
<protein>
    <recommendedName>
        <fullName evidence="4">ABC transporter substrate-binding protein</fullName>
    </recommendedName>
</protein>
<dbReference type="KEGG" id="bgv:CAL12_04820"/>
<dbReference type="STRING" id="1416806.CAL12_04820"/>